<accession>A0A9W6ZCZ0</accession>
<keyword evidence="2" id="KW-1185">Reference proteome</keyword>
<dbReference type="AlphaFoldDB" id="A0A9W6ZCZ0"/>
<organism evidence="1 2">
    <name type="scientific">Triparma retinervis</name>
    <dbReference type="NCBI Taxonomy" id="2557542"/>
    <lineage>
        <taxon>Eukaryota</taxon>
        <taxon>Sar</taxon>
        <taxon>Stramenopiles</taxon>
        <taxon>Ochrophyta</taxon>
        <taxon>Bolidophyceae</taxon>
        <taxon>Parmales</taxon>
        <taxon>Triparmaceae</taxon>
        <taxon>Triparma</taxon>
    </lineage>
</organism>
<evidence type="ECO:0000313" key="1">
    <source>
        <dbReference type="EMBL" id="GMH49027.1"/>
    </source>
</evidence>
<name>A0A9W6ZCZ0_9STRA</name>
<proteinExistence type="predicted"/>
<dbReference type="OrthoDB" id="196948at2759"/>
<protein>
    <submittedName>
        <fullName evidence="1">Uncharacterized protein</fullName>
    </submittedName>
</protein>
<dbReference type="EMBL" id="BRXZ01000620">
    <property type="protein sequence ID" value="GMH49027.1"/>
    <property type="molecule type" value="Genomic_DNA"/>
</dbReference>
<dbReference type="Proteomes" id="UP001165082">
    <property type="component" value="Unassembled WGS sequence"/>
</dbReference>
<sequence length="141" mass="15938">MPREEDEAKGSDSDDDLLACCNALEDLLLDDIMPADIYCGDQDSGEEGKGEELEPGQQLFVQVQTVCRKALPFFVDAVRDGLNVGEYLPEHQEFHEQYMGIIEDAMSKKFNSFAEGMRVKAVQFLEKEEGGSDEFDYGRRR</sequence>
<gene>
    <name evidence="1" type="ORF">TrRE_jg6873</name>
</gene>
<comment type="caution">
    <text evidence="1">The sequence shown here is derived from an EMBL/GenBank/DDBJ whole genome shotgun (WGS) entry which is preliminary data.</text>
</comment>
<evidence type="ECO:0000313" key="2">
    <source>
        <dbReference type="Proteomes" id="UP001165082"/>
    </source>
</evidence>
<reference evidence="1" key="1">
    <citation type="submission" date="2022-07" db="EMBL/GenBank/DDBJ databases">
        <title>Genome analysis of Parmales, a sister group of diatoms, reveals the evolutionary specialization of diatoms from phago-mixotrophs to photoautotrophs.</title>
        <authorList>
            <person name="Ban H."/>
            <person name="Sato S."/>
            <person name="Yoshikawa S."/>
            <person name="Kazumasa Y."/>
            <person name="Nakamura Y."/>
            <person name="Ichinomiya M."/>
            <person name="Saitoh K."/>
            <person name="Sato N."/>
            <person name="Blanc-Mathieu R."/>
            <person name="Endo H."/>
            <person name="Kuwata A."/>
            <person name="Ogata H."/>
        </authorList>
    </citation>
    <scope>NUCLEOTIDE SEQUENCE</scope>
</reference>